<dbReference type="Proteomes" id="UP000061432">
    <property type="component" value="Chromosome"/>
</dbReference>
<dbReference type="AlphaFoldDB" id="A0A1Y0ZCA2"/>
<organism evidence="2 3">
    <name type="scientific">Methylobacterium aquaticum</name>
    <dbReference type="NCBI Taxonomy" id="270351"/>
    <lineage>
        <taxon>Bacteria</taxon>
        <taxon>Pseudomonadati</taxon>
        <taxon>Pseudomonadota</taxon>
        <taxon>Alphaproteobacteria</taxon>
        <taxon>Hyphomicrobiales</taxon>
        <taxon>Methylobacteriaceae</taxon>
        <taxon>Methylobacterium</taxon>
    </lineage>
</organism>
<sequence>MLPKMDDEARHPTRDLILRRDQREPRRRPPEGAGITGTLLRGCRKRQHLRMRSRVGSRPAA</sequence>
<proteinExistence type="predicted"/>
<evidence type="ECO:0000313" key="3">
    <source>
        <dbReference type="Proteomes" id="UP000061432"/>
    </source>
</evidence>
<protein>
    <submittedName>
        <fullName evidence="2">Uncharacterized protein</fullName>
    </submittedName>
</protein>
<feature type="compositionally biased region" description="Basic residues" evidence="1">
    <location>
        <begin position="42"/>
        <end position="55"/>
    </location>
</feature>
<reference evidence="3" key="2">
    <citation type="submission" date="2015-01" db="EMBL/GenBank/DDBJ databases">
        <title>Complete genome sequence of Methylobacterium aquaticum strain 22A.</title>
        <authorList>
            <person name="Tani A."/>
            <person name="Ogura Y."/>
            <person name="Hayashi T."/>
        </authorList>
    </citation>
    <scope>NUCLEOTIDE SEQUENCE [LARGE SCALE GENOMIC DNA]</scope>
    <source>
        <strain evidence="3">MA-22A</strain>
    </source>
</reference>
<reference evidence="2 3" key="1">
    <citation type="journal article" date="2015" name="Genome Announc.">
        <title>Complete Genome Sequence of Methylobacterium aquaticum Strain 22A, Isolated from Racomitrium japonicum Moss.</title>
        <authorList>
            <person name="Tani A."/>
            <person name="Ogura Y."/>
            <person name="Hayashi T."/>
            <person name="Kimbara K."/>
        </authorList>
    </citation>
    <scope>NUCLEOTIDE SEQUENCE [LARGE SCALE GENOMIC DNA]</scope>
    <source>
        <strain evidence="2 3">MA-22A</strain>
    </source>
</reference>
<accession>A0A1Y0ZCA2</accession>
<feature type="compositionally biased region" description="Basic and acidic residues" evidence="1">
    <location>
        <begin position="1"/>
        <end position="30"/>
    </location>
</feature>
<feature type="region of interest" description="Disordered" evidence="1">
    <location>
        <begin position="1"/>
        <end position="61"/>
    </location>
</feature>
<dbReference type="STRING" id="270351.Maq22A_c28055"/>
<dbReference type="EMBL" id="AP014704">
    <property type="protein sequence ID" value="BAR47117.1"/>
    <property type="molecule type" value="Genomic_DNA"/>
</dbReference>
<evidence type="ECO:0000313" key="2">
    <source>
        <dbReference type="EMBL" id="BAR47117.1"/>
    </source>
</evidence>
<dbReference type="KEGG" id="maqu:Maq22A_c28055"/>
<name>A0A1Y0ZCA2_9HYPH</name>
<gene>
    <name evidence="2" type="ORF">Maq22A_c28055</name>
</gene>
<evidence type="ECO:0000256" key="1">
    <source>
        <dbReference type="SAM" id="MobiDB-lite"/>
    </source>
</evidence>